<feature type="domain" description="HAMP" evidence="6">
    <location>
        <begin position="232"/>
        <end position="278"/>
    </location>
</feature>
<evidence type="ECO:0000256" key="2">
    <source>
        <dbReference type="ARBA" id="ARBA00029447"/>
    </source>
</evidence>
<organism evidence="7 8">
    <name type="scientific">Rubrivivax albus</name>
    <dbReference type="NCBI Taxonomy" id="2499835"/>
    <lineage>
        <taxon>Bacteria</taxon>
        <taxon>Pseudomonadati</taxon>
        <taxon>Pseudomonadota</taxon>
        <taxon>Betaproteobacteria</taxon>
        <taxon>Burkholderiales</taxon>
        <taxon>Sphaerotilaceae</taxon>
        <taxon>Rubrivivax</taxon>
    </lineage>
</organism>
<dbReference type="OrthoDB" id="343520at2"/>
<dbReference type="CDD" id="cd06225">
    <property type="entry name" value="HAMP"/>
    <property type="match status" value="1"/>
</dbReference>
<evidence type="ECO:0000256" key="3">
    <source>
        <dbReference type="PROSITE-ProRule" id="PRU00284"/>
    </source>
</evidence>
<dbReference type="Pfam" id="PF00672">
    <property type="entry name" value="HAMP"/>
    <property type="match status" value="1"/>
</dbReference>
<dbReference type="SMART" id="SM00283">
    <property type="entry name" value="MA"/>
    <property type="match status" value="1"/>
</dbReference>
<dbReference type="InterPro" id="IPR003660">
    <property type="entry name" value="HAMP_dom"/>
</dbReference>
<comment type="subcellular location">
    <subcellularLocation>
        <location evidence="1">Membrane</location>
    </subcellularLocation>
</comment>
<evidence type="ECO:0000313" key="7">
    <source>
        <dbReference type="EMBL" id="RVT52880.1"/>
    </source>
</evidence>
<dbReference type="GO" id="GO:0005886">
    <property type="term" value="C:plasma membrane"/>
    <property type="evidence" value="ECO:0007669"/>
    <property type="project" value="TreeGrafter"/>
</dbReference>
<dbReference type="CDD" id="cd11386">
    <property type="entry name" value="MCP_signal"/>
    <property type="match status" value="1"/>
</dbReference>
<evidence type="ECO:0008006" key="9">
    <source>
        <dbReference type="Google" id="ProtNLM"/>
    </source>
</evidence>
<keyword evidence="8" id="KW-1185">Reference proteome</keyword>
<evidence type="ECO:0000256" key="1">
    <source>
        <dbReference type="ARBA" id="ARBA00004370"/>
    </source>
</evidence>
<dbReference type="PROSITE" id="PS50885">
    <property type="entry name" value="HAMP"/>
    <property type="match status" value="1"/>
</dbReference>
<dbReference type="SUPFAM" id="SSF58104">
    <property type="entry name" value="Methyl-accepting chemotaxis protein (MCP) signaling domain"/>
    <property type="match status" value="1"/>
</dbReference>
<sequence length="541" mass="56908">MQKLEAEAVPAGDPMGVGQAVARLKTQVASLSGGDFDKHTAAVDATIALITLISDGSNLTLDPDVDSYYLMDAAVFRVPGLLNDIGAMRTLAGAIASGAEPTRERTDALVRAEFNSDRLDADMVGGLAKVEALHPGTVAALRYEAAEQAMHRFHETAQAMTDAARIQQDGTKVIEAMLASQSLMLDQLDELLAARVAGMRTNEATVAAVIVVTLSLAAYLFYSFYLVMHGGLKEVTRHLQAMTGGDLTTHPEPWGQDEAARLMLNLREMQASLRAIVHEVRNGSDEILHASTEIASGAMDLSSRTEQTAANLQQTAASMEEISGTVKNTASHAEQAAGLSRTNAAAATEGGQVMTQMVRTMDGIGQSSTRIGEIIGVIDGIAFQTNILALNAAVEAARAGDAGRGFAVVASEVRSLARRSSEAAREIKTLIQASVEQSQEGTRVVGQARQAIERVVSNAGEVSTLIEQIATGTREQAQGVEEVGRAAQELDQTTQSNAALVEQTAAAAAALKDQARLLSGRVARFKLPEGDGGAVVLERAP</sequence>
<dbReference type="Proteomes" id="UP000288178">
    <property type="component" value="Unassembled WGS sequence"/>
</dbReference>
<dbReference type="PANTHER" id="PTHR43531:SF5">
    <property type="entry name" value="METHYL-ACCEPTING CHEMOTAXIS PROTEIN III"/>
    <property type="match status" value="1"/>
</dbReference>
<dbReference type="SMART" id="SM00304">
    <property type="entry name" value="HAMP"/>
    <property type="match status" value="1"/>
</dbReference>
<comment type="caution">
    <text evidence="7">The sequence shown here is derived from an EMBL/GenBank/DDBJ whole genome shotgun (WGS) entry which is preliminary data.</text>
</comment>
<dbReference type="PROSITE" id="PS50111">
    <property type="entry name" value="CHEMOTAXIS_TRANSDUC_2"/>
    <property type="match status" value="1"/>
</dbReference>
<keyword evidence="4" id="KW-1133">Transmembrane helix</keyword>
<protein>
    <recommendedName>
        <fullName evidence="9">HAMP domain-containing protein</fullName>
    </recommendedName>
</protein>
<dbReference type="InterPro" id="IPR051310">
    <property type="entry name" value="MCP_chemotaxis"/>
</dbReference>
<dbReference type="AlphaFoldDB" id="A0A3S2TNN0"/>
<dbReference type="InterPro" id="IPR004089">
    <property type="entry name" value="MCPsignal_dom"/>
</dbReference>
<evidence type="ECO:0000256" key="4">
    <source>
        <dbReference type="SAM" id="Phobius"/>
    </source>
</evidence>
<dbReference type="Pfam" id="PF00015">
    <property type="entry name" value="MCPsignal"/>
    <property type="match status" value="1"/>
</dbReference>
<feature type="domain" description="Methyl-accepting transducer" evidence="5">
    <location>
        <begin position="283"/>
        <end position="512"/>
    </location>
</feature>
<dbReference type="GO" id="GO:0007165">
    <property type="term" value="P:signal transduction"/>
    <property type="evidence" value="ECO:0007669"/>
    <property type="project" value="UniProtKB-KW"/>
</dbReference>
<comment type="similarity">
    <text evidence="2">Belongs to the methyl-accepting chemotaxis (MCP) protein family.</text>
</comment>
<dbReference type="GO" id="GO:0006935">
    <property type="term" value="P:chemotaxis"/>
    <property type="evidence" value="ECO:0007669"/>
    <property type="project" value="TreeGrafter"/>
</dbReference>
<proteinExistence type="inferred from homology"/>
<evidence type="ECO:0000259" key="5">
    <source>
        <dbReference type="PROSITE" id="PS50111"/>
    </source>
</evidence>
<feature type="transmembrane region" description="Helical" evidence="4">
    <location>
        <begin position="206"/>
        <end position="227"/>
    </location>
</feature>
<dbReference type="Gene3D" id="1.10.287.950">
    <property type="entry name" value="Methyl-accepting chemotaxis protein"/>
    <property type="match status" value="1"/>
</dbReference>
<dbReference type="FunFam" id="1.10.287.950:FF:000001">
    <property type="entry name" value="Methyl-accepting chemotaxis sensory transducer"/>
    <property type="match status" value="1"/>
</dbReference>
<evidence type="ECO:0000313" key="8">
    <source>
        <dbReference type="Proteomes" id="UP000288178"/>
    </source>
</evidence>
<dbReference type="PANTHER" id="PTHR43531">
    <property type="entry name" value="PROTEIN ICFG"/>
    <property type="match status" value="1"/>
</dbReference>
<accession>A0A3S2TNN0</accession>
<keyword evidence="3" id="KW-0807">Transducer</keyword>
<gene>
    <name evidence="7" type="ORF">ENE75_09180</name>
</gene>
<keyword evidence="4" id="KW-0812">Transmembrane</keyword>
<evidence type="ECO:0000259" key="6">
    <source>
        <dbReference type="PROSITE" id="PS50885"/>
    </source>
</evidence>
<dbReference type="GO" id="GO:0004888">
    <property type="term" value="F:transmembrane signaling receptor activity"/>
    <property type="evidence" value="ECO:0007669"/>
    <property type="project" value="TreeGrafter"/>
</dbReference>
<dbReference type="EMBL" id="SACT01000002">
    <property type="protein sequence ID" value="RVT52880.1"/>
    <property type="molecule type" value="Genomic_DNA"/>
</dbReference>
<name>A0A3S2TNN0_9BURK</name>
<reference evidence="7 8" key="1">
    <citation type="submission" date="2019-01" db="EMBL/GenBank/DDBJ databases">
        <authorList>
            <person name="Chen W.-M."/>
        </authorList>
    </citation>
    <scope>NUCLEOTIDE SEQUENCE [LARGE SCALE GENOMIC DNA]</scope>
    <source>
        <strain evidence="7 8">ICH-3</strain>
    </source>
</reference>
<keyword evidence="4" id="KW-0472">Membrane</keyword>